<dbReference type="InterPro" id="IPR008901">
    <property type="entry name" value="ACER"/>
</dbReference>
<feature type="binding site" evidence="7">
    <location>
        <position position="16"/>
    </location>
    <ligand>
        <name>Ca(2+)</name>
        <dbReference type="ChEBI" id="CHEBI:29108"/>
    </ligand>
</feature>
<feature type="binding site" evidence="7">
    <location>
        <position position="20"/>
    </location>
    <ligand>
        <name>Ca(2+)</name>
        <dbReference type="ChEBI" id="CHEBI:29108"/>
    </ligand>
</feature>
<dbReference type="EMBL" id="CAJPVJ010000394">
    <property type="protein sequence ID" value="CAG2162321.1"/>
    <property type="molecule type" value="Genomic_DNA"/>
</dbReference>
<reference evidence="10" key="1">
    <citation type="submission" date="2020-11" db="EMBL/GenBank/DDBJ databases">
        <authorList>
            <person name="Tran Van P."/>
        </authorList>
    </citation>
    <scope>NUCLEOTIDE SEQUENCE</scope>
</reference>
<sequence>MSLLSALERGTSPIDWCESNYRYSPLIAEFINTVSNILFLLLPALLSQLFKQYARTVNRGVYVIWFLFATVGICSAYFHATLSLVGQLLDELAILWLMAAAFGMWLPRRHYPLWLNGDRKHFQVILLVMSLIGTVMAWVYPWINCFALMCLGVPAFVLLLLELRACRNGRIKRLGLRCFLCWIFAVFSWIFDRLFCDIWSAVNFPYLHGLWHILIAITAYTVCVLFAYFDAINEHEEKLPVLMFWPRNEFELGVPYVVLKNAV</sequence>
<name>A0A7R9LCU2_9ACAR</name>
<keyword evidence="4 9" id="KW-0378">Hydrolase</keyword>
<dbReference type="PANTHER" id="PTHR46139">
    <property type="entry name" value="ALKALINE CERAMIDASE"/>
    <property type="match status" value="1"/>
</dbReference>
<feature type="transmembrane region" description="Helical" evidence="9">
    <location>
        <begin position="30"/>
        <end position="50"/>
    </location>
</feature>
<protein>
    <recommendedName>
        <fullName evidence="9">Alkaline ceramidase</fullName>
        <ecNumber evidence="9">3.5.1.-</ecNumber>
    </recommendedName>
</protein>
<comment type="subcellular location">
    <subcellularLocation>
        <location evidence="1">Membrane</location>
        <topology evidence="1">Multi-pass membrane protein</topology>
    </subcellularLocation>
</comment>
<dbReference type="OrthoDB" id="187171at2759"/>
<feature type="transmembrane region" description="Helical" evidence="9">
    <location>
        <begin position="211"/>
        <end position="229"/>
    </location>
</feature>
<feature type="transmembrane region" description="Helical" evidence="9">
    <location>
        <begin position="92"/>
        <end position="109"/>
    </location>
</feature>
<evidence type="ECO:0000256" key="2">
    <source>
        <dbReference type="ARBA" id="ARBA00009780"/>
    </source>
</evidence>
<feature type="binding site" evidence="7">
    <location>
        <position position="18"/>
    </location>
    <ligand>
        <name>Ca(2+)</name>
        <dbReference type="ChEBI" id="CHEBI:29108"/>
    </ligand>
</feature>
<keyword evidence="9" id="KW-0443">Lipid metabolism</keyword>
<evidence type="ECO:0000256" key="3">
    <source>
        <dbReference type="ARBA" id="ARBA00022692"/>
    </source>
</evidence>
<accession>A0A7R9LCU2</accession>
<gene>
    <name evidence="10" type="ORF">ONB1V03_LOCUS1917</name>
</gene>
<evidence type="ECO:0000256" key="9">
    <source>
        <dbReference type="RuleBase" id="RU364079"/>
    </source>
</evidence>
<proteinExistence type="inferred from homology"/>
<evidence type="ECO:0000256" key="4">
    <source>
        <dbReference type="ARBA" id="ARBA00022801"/>
    </source>
</evidence>
<keyword evidence="7" id="KW-0479">Metal-binding</keyword>
<dbReference type="GO" id="GO:0046514">
    <property type="term" value="P:ceramide catabolic process"/>
    <property type="evidence" value="ECO:0007669"/>
    <property type="project" value="TreeGrafter"/>
</dbReference>
<dbReference type="EC" id="3.5.1.-" evidence="9"/>
<feature type="binding site" evidence="7">
    <location>
        <position position="15"/>
    </location>
    <ligand>
        <name>Ca(2+)</name>
        <dbReference type="ChEBI" id="CHEBI:29108"/>
    </ligand>
</feature>
<organism evidence="10">
    <name type="scientific">Oppiella nova</name>
    <dbReference type="NCBI Taxonomy" id="334625"/>
    <lineage>
        <taxon>Eukaryota</taxon>
        <taxon>Metazoa</taxon>
        <taxon>Ecdysozoa</taxon>
        <taxon>Arthropoda</taxon>
        <taxon>Chelicerata</taxon>
        <taxon>Arachnida</taxon>
        <taxon>Acari</taxon>
        <taxon>Acariformes</taxon>
        <taxon>Sarcoptiformes</taxon>
        <taxon>Oribatida</taxon>
        <taxon>Brachypylina</taxon>
        <taxon>Oppioidea</taxon>
        <taxon>Oppiidae</taxon>
        <taxon>Oppiella</taxon>
    </lineage>
</organism>
<evidence type="ECO:0000256" key="8">
    <source>
        <dbReference type="PIRSR" id="PIRSR608901-2"/>
    </source>
</evidence>
<feature type="binding site" evidence="8">
    <location>
        <position position="212"/>
    </location>
    <ligand>
        <name>Zn(2+)</name>
        <dbReference type="ChEBI" id="CHEBI:29105"/>
        <note>catalytic</note>
    </ligand>
</feature>
<comment type="cofactor">
    <cofactor evidence="8">
        <name>Zn(2+)</name>
        <dbReference type="ChEBI" id="CHEBI:29105"/>
    </cofactor>
</comment>
<dbReference type="GO" id="GO:0016020">
    <property type="term" value="C:membrane"/>
    <property type="evidence" value="ECO:0007669"/>
    <property type="project" value="UniProtKB-SubCell"/>
</dbReference>
<evidence type="ECO:0000256" key="5">
    <source>
        <dbReference type="ARBA" id="ARBA00022989"/>
    </source>
</evidence>
<keyword evidence="11" id="KW-1185">Reference proteome</keyword>
<feature type="binding site" evidence="8">
    <location>
        <position position="79"/>
    </location>
    <ligand>
        <name>Zn(2+)</name>
        <dbReference type="ChEBI" id="CHEBI:29105"/>
        <note>catalytic</note>
    </ligand>
</feature>
<keyword evidence="5 9" id="KW-1133">Transmembrane helix</keyword>
<keyword evidence="8" id="KW-0862">Zinc</keyword>
<evidence type="ECO:0000256" key="6">
    <source>
        <dbReference type="ARBA" id="ARBA00023136"/>
    </source>
</evidence>
<dbReference type="GO" id="GO:0046872">
    <property type="term" value="F:metal ion binding"/>
    <property type="evidence" value="ECO:0007669"/>
    <property type="project" value="UniProtKB-KW"/>
</dbReference>
<dbReference type="GO" id="GO:0016811">
    <property type="term" value="F:hydrolase activity, acting on carbon-nitrogen (but not peptide) bonds, in linear amides"/>
    <property type="evidence" value="ECO:0007669"/>
    <property type="project" value="InterPro"/>
</dbReference>
<dbReference type="Proteomes" id="UP000728032">
    <property type="component" value="Unassembled WGS sequence"/>
</dbReference>
<feature type="binding site" evidence="8">
    <location>
        <position position="208"/>
    </location>
    <ligand>
        <name>Zn(2+)</name>
        <dbReference type="ChEBI" id="CHEBI:29105"/>
        <note>catalytic</note>
    </ligand>
</feature>
<dbReference type="AlphaFoldDB" id="A0A7R9LCU2"/>
<dbReference type="Pfam" id="PF05875">
    <property type="entry name" value="Ceramidase"/>
    <property type="match status" value="1"/>
</dbReference>
<dbReference type="PANTHER" id="PTHR46139:SF3">
    <property type="entry name" value="ALKALINE CERAMIDASE"/>
    <property type="match status" value="1"/>
</dbReference>
<feature type="transmembrane region" description="Helical" evidence="9">
    <location>
        <begin position="174"/>
        <end position="191"/>
    </location>
</feature>
<feature type="transmembrane region" description="Helical" evidence="9">
    <location>
        <begin position="146"/>
        <end position="162"/>
    </location>
</feature>
<feature type="transmembrane region" description="Helical" evidence="9">
    <location>
        <begin position="62"/>
        <end position="80"/>
    </location>
</feature>
<keyword evidence="3 9" id="KW-0812">Transmembrane</keyword>
<comment type="function">
    <text evidence="9">Hydrolyzes the sphingolipid ceramide into sphingosine and free fatty acid.</text>
</comment>
<evidence type="ECO:0000313" key="11">
    <source>
        <dbReference type="Proteomes" id="UP000728032"/>
    </source>
</evidence>
<feature type="binding site" evidence="7">
    <location>
        <position position="29"/>
    </location>
    <ligand>
        <name>Ca(2+)</name>
        <dbReference type="ChEBI" id="CHEBI:29108"/>
    </ligand>
</feature>
<dbReference type="EMBL" id="OC915219">
    <property type="protein sequence ID" value="CAD7639316.1"/>
    <property type="molecule type" value="Genomic_DNA"/>
</dbReference>
<evidence type="ECO:0000313" key="10">
    <source>
        <dbReference type="EMBL" id="CAD7639316.1"/>
    </source>
</evidence>
<keyword evidence="7" id="KW-0106">Calcium</keyword>
<evidence type="ECO:0000256" key="1">
    <source>
        <dbReference type="ARBA" id="ARBA00004141"/>
    </source>
</evidence>
<comment type="similarity">
    <text evidence="2 9">Belongs to the alkaline ceramidase family.</text>
</comment>
<feature type="transmembrane region" description="Helical" evidence="9">
    <location>
        <begin position="121"/>
        <end position="140"/>
    </location>
</feature>
<keyword evidence="6 9" id="KW-0472">Membrane</keyword>
<evidence type="ECO:0000256" key="7">
    <source>
        <dbReference type="PIRSR" id="PIRSR608901-1"/>
    </source>
</evidence>